<dbReference type="FunFam" id="1.20.1070.10:FF:000219">
    <property type="entry name" value="Opsin 5-like 2"/>
    <property type="match status" value="1"/>
</dbReference>
<accession>A0A8B8F1H5</accession>
<evidence type="ECO:0000256" key="6">
    <source>
        <dbReference type="ARBA" id="ARBA00022989"/>
    </source>
</evidence>
<keyword evidence="13" id="KW-0807">Transducer</keyword>
<keyword evidence="6 14" id="KW-1133">Transmembrane helix</keyword>
<dbReference type="GeneID" id="111138478"/>
<keyword evidence="8" id="KW-0297">G-protein coupled receptor</keyword>
<dbReference type="RefSeq" id="XP_022346175.1">
    <property type="nucleotide sequence ID" value="XM_022490467.1"/>
</dbReference>
<dbReference type="InterPro" id="IPR000276">
    <property type="entry name" value="GPCR_Rhodpsn"/>
</dbReference>
<dbReference type="Gene3D" id="1.20.1070.10">
    <property type="entry name" value="Rhodopsin 7-helix transmembrane proteins"/>
    <property type="match status" value="1"/>
</dbReference>
<dbReference type="InterPro" id="IPR027430">
    <property type="entry name" value="Retinal_BS"/>
</dbReference>
<evidence type="ECO:0000256" key="8">
    <source>
        <dbReference type="ARBA" id="ARBA00023040"/>
    </source>
</evidence>
<feature type="transmembrane region" description="Helical" evidence="14">
    <location>
        <begin position="79"/>
        <end position="104"/>
    </location>
</feature>
<dbReference type="PRINTS" id="PR01244">
    <property type="entry name" value="PEROPSIN"/>
</dbReference>
<keyword evidence="11" id="KW-0675">Receptor</keyword>
<keyword evidence="2" id="KW-0600">Photoreceptor protein</keyword>
<feature type="transmembrane region" description="Helical" evidence="14">
    <location>
        <begin position="116"/>
        <end position="137"/>
    </location>
</feature>
<gene>
    <name evidence="17" type="primary">LOC111138478</name>
</gene>
<evidence type="ECO:0000256" key="9">
    <source>
        <dbReference type="ARBA" id="ARBA00023136"/>
    </source>
</evidence>
<evidence type="ECO:0000256" key="3">
    <source>
        <dbReference type="ARBA" id="ARBA00022606"/>
    </source>
</evidence>
<keyword evidence="10" id="KW-1015">Disulfide bond</keyword>
<comment type="subcellular location">
    <subcellularLocation>
        <location evidence="1">Membrane</location>
        <topology evidence="1">Multi-pass membrane protein</topology>
    </subcellularLocation>
</comment>
<feature type="transmembrane region" description="Helical" evidence="14">
    <location>
        <begin position="256"/>
        <end position="279"/>
    </location>
</feature>
<dbReference type="GO" id="GO:0004930">
    <property type="term" value="F:G protein-coupled receptor activity"/>
    <property type="evidence" value="ECO:0007669"/>
    <property type="project" value="UniProtKB-KW"/>
</dbReference>
<keyword evidence="12" id="KW-0325">Glycoprotein</keyword>
<evidence type="ECO:0000256" key="7">
    <source>
        <dbReference type="ARBA" id="ARBA00022991"/>
    </source>
</evidence>
<dbReference type="PRINTS" id="PR00237">
    <property type="entry name" value="GPCRRHODOPSN"/>
</dbReference>
<dbReference type="AlphaFoldDB" id="A0A8B8F1H5"/>
<keyword evidence="9 14" id="KW-0472">Membrane</keyword>
<dbReference type="CDD" id="cd14969">
    <property type="entry name" value="7tmA_Opsins_type2_animals"/>
    <property type="match status" value="1"/>
</dbReference>
<dbReference type="PROSITE" id="PS50262">
    <property type="entry name" value="G_PROTEIN_RECEP_F1_2"/>
    <property type="match status" value="1"/>
</dbReference>
<dbReference type="KEGG" id="cvn:111138478"/>
<dbReference type="InterPro" id="IPR017452">
    <property type="entry name" value="GPCR_Rhodpsn_7TM"/>
</dbReference>
<protein>
    <submittedName>
        <fullName evidence="17">Opsin-5-like</fullName>
    </submittedName>
</protein>
<evidence type="ECO:0000256" key="4">
    <source>
        <dbReference type="ARBA" id="ARBA00022692"/>
    </source>
</evidence>
<dbReference type="GO" id="GO:0016020">
    <property type="term" value="C:membrane"/>
    <property type="evidence" value="ECO:0007669"/>
    <property type="project" value="UniProtKB-SubCell"/>
</dbReference>
<keyword evidence="5" id="KW-0681">Retinal protein</keyword>
<feature type="transmembrane region" description="Helical" evidence="14">
    <location>
        <begin position="201"/>
        <end position="227"/>
    </location>
</feature>
<evidence type="ECO:0000256" key="2">
    <source>
        <dbReference type="ARBA" id="ARBA00022543"/>
    </source>
</evidence>
<evidence type="ECO:0000256" key="5">
    <source>
        <dbReference type="ARBA" id="ARBA00022925"/>
    </source>
</evidence>
<proteinExistence type="predicted"/>
<dbReference type="OrthoDB" id="5564849at2759"/>
<evidence type="ECO:0000313" key="17">
    <source>
        <dbReference type="RefSeq" id="XP_022346175.1"/>
    </source>
</evidence>
<evidence type="ECO:0000256" key="13">
    <source>
        <dbReference type="ARBA" id="ARBA00023224"/>
    </source>
</evidence>
<keyword evidence="4 14" id="KW-0812">Transmembrane</keyword>
<evidence type="ECO:0000256" key="11">
    <source>
        <dbReference type="ARBA" id="ARBA00023170"/>
    </source>
</evidence>
<name>A0A8B8F1H5_CRAVI</name>
<dbReference type="Pfam" id="PF00001">
    <property type="entry name" value="7tm_1"/>
    <property type="match status" value="1"/>
</dbReference>
<keyword evidence="3" id="KW-0716">Sensory transduction</keyword>
<dbReference type="PANTHER" id="PTHR24240">
    <property type="entry name" value="OPSIN"/>
    <property type="match status" value="1"/>
</dbReference>
<feature type="transmembrane region" description="Helical" evidence="14">
    <location>
        <begin position="291"/>
        <end position="311"/>
    </location>
</feature>
<evidence type="ECO:0000259" key="15">
    <source>
        <dbReference type="PROSITE" id="PS50262"/>
    </source>
</evidence>
<keyword evidence="16" id="KW-1185">Reference proteome</keyword>
<sequence>MSTADKSYNSGFSIKFPLILDNFSDIRQLDIFDSKLTVWEDYIVGIQLLITAVAAFILNVFVIIVCVKKRNSLVPADYFIVNLAACDLILSFVGLPFGITSSFFHRWKFGSGGCKAYGCLGFFCGVVSISTLALMSFSRYVHVCKNSKSSSLSKYTKFFIIGSYVYACLWASLPLLGWGEYGVEPYGTSCTLKWTSDKEFVTLMLISCIILPVFVMKYCYGGVYLYLRRHCKKFRTDRSKTGNNIRKREEYLIKMAFMMCCAFMLTWTPYAVVSFWAAYGEPKSIPVRLTLASVLIAKTSTIWNPLIYFVLNKKFKPHIRLCLRTFFRCETNAQQRRARSPWHFCNSGSSMTSSL</sequence>
<organism evidence="16 17">
    <name type="scientific">Crassostrea virginica</name>
    <name type="common">Eastern oyster</name>
    <dbReference type="NCBI Taxonomy" id="6565"/>
    <lineage>
        <taxon>Eukaryota</taxon>
        <taxon>Metazoa</taxon>
        <taxon>Spiralia</taxon>
        <taxon>Lophotrochozoa</taxon>
        <taxon>Mollusca</taxon>
        <taxon>Bivalvia</taxon>
        <taxon>Autobranchia</taxon>
        <taxon>Pteriomorphia</taxon>
        <taxon>Ostreida</taxon>
        <taxon>Ostreoidea</taxon>
        <taxon>Ostreidae</taxon>
        <taxon>Crassostrea</taxon>
    </lineage>
</organism>
<dbReference type="GO" id="GO:0009881">
    <property type="term" value="F:photoreceptor activity"/>
    <property type="evidence" value="ECO:0007669"/>
    <property type="project" value="UniProtKB-KW"/>
</dbReference>
<dbReference type="InterPro" id="IPR050125">
    <property type="entry name" value="GPCR_opsins"/>
</dbReference>
<dbReference type="Proteomes" id="UP000694844">
    <property type="component" value="Chromosome 5"/>
</dbReference>
<evidence type="ECO:0000256" key="12">
    <source>
        <dbReference type="ARBA" id="ARBA00023180"/>
    </source>
</evidence>
<evidence type="ECO:0000256" key="14">
    <source>
        <dbReference type="SAM" id="Phobius"/>
    </source>
</evidence>
<evidence type="ECO:0000313" key="16">
    <source>
        <dbReference type="Proteomes" id="UP000694844"/>
    </source>
</evidence>
<dbReference type="GO" id="GO:0007602">
    <property type="term" value="P:phototransduction"/>
    <property type="evidence" value="ECO:0007669"/>
    <property type="project" value="UniProtKB-KW"/>
</dbReference>
<dbReference type="GO" id="GO:0007601">
    <property type="term" value="P:visual perception"/>
    <property type="evidence" value="ECO:0007669"/>
    <property type="project" value="InterPro"/>
</dbReference>
<feature type="domain" description="G-protein coupled receptors family 1 profile" evidence="15">
    <location>
        <begin position="58"/>
        <end position="308"/>
    </location>
</feature>
<dbReference type="InterPro" id="IPR002962">
    <property type="entry name" value="Peropsin"/>
</dbReference>
<evidence type="ECO:0000256" key="10">
    <source>
        <dbReference type="ARBA" id="ARBA00023157"/>
    </source>
</evidence>
<keyword evidence="7" id="KW-0157">Chromophore</keyword>
<dbReference type="PROSITE" id="PS00238">
    <property type="entry name" value="OPSIN"/>
    <property type="match status" value="1"/>
</dbReference>
<feature type="transmembrane region" description="Helical" evidence="14">
    <location>
        <begin position="42"/>
        <end position="67"/>
    </location>
</feature>
<feature type="transmembrane region" description="Helical" evidence="14">
    <location>
        <begin position="158"/>
        <end position="181"/>
    </location>
</feature>
<dbReference type="SUPFAM" id="SSF81321">
    <property type="entry name" value="Family A G protein-coupled receptor-like"/>
    <property type="match status" value="1"/>
</dbReference>
<reference evidence="17" key="1">
    <citation type="submission" date="2025-08" db="UniProtKB">
        <authorList>
            <consortium name="RefSeq"/>
        </authorList>
    </citation>
    <scope>IDENTIFICATION</scope>
    <source>
        <tissue evidence="17">Whole sample</tissue>
    </source>
</reference>
<evidence type="ECO:0000256" key="1">
    <source>
        <dbReference type="ARBA" id="ARBA00004141"/>
    </source>
</evidence>